<evidence type="ECO:0000313" key="3">
    <source>
        <dbReference type="Proteomes" id="UP001153387"/>
    </source>
</evidence>
<reference evidence="2 3" key="1">
    <citation type="submission" date="2022-10" db="EMBL/GenBank/DDBJ databases">
        <title>Comparative genomic analysis of Cohnella hashimotonis sp. nov., isolated from the International Space Station.</title>
        <authorList>
            <person name="Simpson A."/>
            <person name="Venkateswaran K."/>
        </authorList>
    </citation>
    <scope>NUCLEOTIDE SEQUENCE [LARGE SCALE GENOMIC DNA]</scope>
    <source>
        <strain evidence="2 3">DSM 18997</strain>
    </source>
</reference>
<name>A0A9X4QNJ6_9BACL</name>
<keyword evidence="3" id="KW-1185">Reference proteome</keyword>
<keyword evidence="1" id="KW-0812">Transmembrane</keyword>
<dbReference type="RefSeq" id="WP_277567164.1">
    <property type="nucleotide sequence ID" value="NZ_JAPDHZ010000004.1"/>
</dbReference>
<evidence type="ECO:0000256" key="1">
    <source>
        <dbReference type="SAM" id="Phobius"/>
    </source>
</evidence>
<keyword evidence="1" id="KW-1133">Transmembrane helix</keyword>
<dbReference type="Proteomes" id="UP001153387">
    <property type="component" value="Unassembled WGS sequence"/>
</dbReference>
<accession>A0A9X4QNJ6</accession>
<gene>
    <name evidence="2" type="ORF">OMP38_22890</name>
</gene>
<dbReference type="EMBL" id="JAPDHZ010000004">
    <property type="protein sequence ID" value="MDG0793369.1"/>
    <property type="molecule type" value="Genomic_DNA"/>
</dbReference>
<feature type="transmembrane region" description="Helical" evidence="1">
    <location>
        <begin position="12"/>
        <end position="30"/>
    </location>
</feature>
<keyword evidence="1" id="KW-0472">Membrane</keyword>
<dbReference type="AlphaFoldDB" id="A0A9X4QNJ6"/>
<protein>
    <submittedName>
        <fullName evidence="2">Uncharacterized protein</fullName>
    </submittedName>
</protein>
<evidence type="ECO:0000313" key="2">
    <source>
        <dbReference type="EMBL" id="MDG0793369.1"/>
    </source>
</evidence>
<comment type="caution">
    <text evidence="2">The sequence shown here is derived from an EMBL/GenBank/DDBJ whole genome shotgun (WGS) entry which is preliminary data.</text>
</comment>
<organism evidence="2 3">
    <name type="scientific">Cohnella ginsengisoli</name>
    <dbReference type="NCBI Taxonomy" id="425004"/>
    <lineage>
        <taxon>Bacteria</taxon>
        <taxon>Bacillati</taxon>
        <taxon>Bacillota</taxon>
        <taxon>Bacilli</taxon>
        <taxon>Bacillales</taxon>
        <taxon>Paenibacillaceae</taxon>
        <taxon>Cohnella</taxon>
    </lineage>
</organism>
<sequence>MTDSLLGLVFEYGYVGLFLAMALGLIGIPVPDEALLTAAGYLMAQGHLKLGFTMLAAITGELDRNVAELFARQMARTPAADEVRAAAAPDAGQAR</sequence>
<proteinExistence type="predicted"/>